<proteinExistence type="predicted"/>
<gene>
    <name evidence="2" type="ORF">SAMN06296065_1319</name>
</gene>
<protein>
    <submittedName>
        <fullName evidence="2">Uncharacterized protein</fullName>
    </submittedName>
</protein>
<accession>A0ABY1QWU7</accession>
<evidence type="ECO:0000256" key="1">
    <source>
        <dbReference type="SAM" id="MobiDB-lite"/>
    </source>
</evidence>
<keyword evidence="3" id="KW-1185">Reference proteome</keyword>
<sequence>MAGAKQVIALLAGHVEGNDERVYTVALQIAAAEARQGHVKTAETLRKLVDTARTSAGGALPPYGPNSPSQRR</sequence>
<dbReference type="EMBL" id="FXUI01000031">
    <property type="protein sequence ID" value="SMP82913.1"/>
    <property type="molecule type" value="Genomic_DNA"/>
</dbReference>
<feature type="region of interest" description="Disordered" evidence="1">
    <location>
        <begin position="52"/>
        <end position="72"/>
    </location>
</feature>
<dbReference type="RefSeq" id="WP_283407262.1">
    <property type="nucleotide sequence ID" value="NZ_FXUI01000031.1"/>
</dbReference>
<evidence type="ECO:0000313" key="2">
    <source>
        <dbReference type="EMBL" id="SMP82913.1"/>
    </source>
</evidence>
<comment type="caution">
    <text evidence="2">The sequence shown here is derived from an EMBL/GenBank/DDBJ whole genome shotgun (WGS) entry which is preliminary data.</text>
</comment>
<evidence type="ECO:0000313" key="3">
    <source>
        <dbReference type="Proteomes" id="UP001157910"/>
    </source>
</evidence>
<name>A0ABY1QWU7_9SPHN</name>
<reference evidence="2 3" key="1">
    <citation type="submission" date="2017-05" db="EMBL/GenBank/DDBJ databases">
        <authorList>
            <person name="Varghese N."/>
            <person name="Submissions S."/>
        </authorList>
    </citation>
    <scope>NUCLEOTIDE SEQUENCE [LARGE SCALE GENOMIC DNA]</scope>
    <source>
        <strain evidence="2 3">SM16</strain>
    </source>
</reference>
<dbReference type="Proteomes" id="UP001157910">
    <property type="component" value="Unassembled WGS sequence"/>
</dbReference>
<organism evidence="2 3">
    <name type="scientific">Novosphingobium panipatense</name>
    <dbReference type="NCBI Taxonomy" id="428991"/>
    <lineage>
        <taxon>Bacteria</taxon>
        <taxon>Pseudomonadati</taxon>
        <taxon>Pseudomonadota</taxon>
        <taxon>Alphaproteobacteria</taxon>
        <taxon>Sphingomonadales</taxon>
        <taxon>Sphingomonadaceae</taxon>
        <taxon>Novosphingobium</taxon>
    </lineage>
</organism>